<protein>
    <submittedName>
        <fullName evidence="2">Uncharacterized protein</fullName>
    </submittedName>
</protein>
<evidence type="ECO:0000313" key="2">
    <source>
        <dbReference type="EMBL" id="QGY44852.1"/>
    </source>
</evidence>
<gene>
    <name evidence="2" type="ORF">GM418_14600</name>
</gene>
<name>A0A6I6JXI7_9BACT</name>
<feature type="region of interest" description="Disordered" evidence="1">
    <location>
        <begin position="88"/>
        <end position="114"/>
    </location>
</feature>
<dbReference type="Proteomes" id="UP000428260">
    <property type="component" value="Chromosome"/>
</dbReference>
<sequence length="238" mass="26206">MPSIPPVEDPKRPYEPTVPKRNTPPGEDKTWCELGIGLLCSEKSVLIPGTLFGGEELEKGTLHGGEELSPGTLHGGEELEKGTLHGGEELEKGTLHGGEELSPGTLHQQENGGDSPLLPFSFRATYSPASYRTKDGKGVFKFQYMDRGSYFDIDIIEEPAQSRNKPDHICHRLPARTAGRKKICFDVGKSPTTISQAKGYSTQWAELIQTYITTGKTPDKQLDEKSGGQKKGFWSWFD</sequence>
<dbReference type="AlphaFoldDB" id="A0A6I6JXI7"/>
<feature type="compositionally biased region" description="Basic and acidic residues" evidence="1">
    <location>
        <begin position="88"/>
        <end position="99"/>
    </location>
</feature>
<feature type="region of interest" description="Disordered" evidence="1">
    <location>
        <begin position="1"/>
        <end position="29"/>
    </location>
</feature>
<proteinExistence type="predicted"/>
<feature type="region of interest" description="Disordered" evidence="1">
    <location>
        <begin position="61"/>
        <end position="80"/>
    </location>
</feature>
<accession>A0A6I6JXI7</accession>
<evidence type="ECO:0000313" key="3">
    <source>
        <dbReference type="Proteomes" id="UP000428260"/>
    </source>
</evidence>
<dbReference type="EMBL" id="CP046401">
    <property type="protein sequence ID" value="QGY44852.1"/>
    <property type="molecule type" value="Genomic_DNA"/>
</dbReference>
<reference evidence="2 3" key="1">
    <citation type="submission" date="2019-11" db="EMBL/GenBank/DDBJ databases">
        <authorList>
            <person name="Zheng R.K."/>
            <person name="Sun C.M."/>
        </authorList>
    </citation>
    <scope>NUCLEOTIDE SEQUENCE [LARGE SCALE GENOMIC DNA]</scope>
    <source>
        <strain evidence="2 3">WC007</strain>
    </source>
</reference>
<organism evidence="2 3">
    <name type="scientific">Maribellus comscasis</name>
    <dbReference type="NCBI Taxonomy" id="2681766"/>
    <lineage>
        <taxon>Bacteria</taxon>
        <taxon>Pseudomonadati</taxon>
        <taxon>Bacteroidota</taxon>
        <taxon>Bacteroidia</taxon>
        <taxon>Marinilabiliales</taxon>
        <taxon>Prolixibacteraceae</taxon>
        <taxon>Maribellus</taxon>
    </lineage>
</organism>
<keyword evidence="3" id="KW-1185">Reference proteome</keyword>
<dbReference type="RefSeq" id="WP_158867554.1">
    <property type="nucleotide sequence ID" value="NZ_CP046401.1"/>
</dbReference>
<feature type="compositionally biased region" description="Basic and acidic residues" evidence="1">
    <location>
        <begin position="218"/>
        <end position="227"/>
    </location>
</feature>
<dbReference type="KEGG" id="mcos:GM418_14600"/>
<evidence type="ECO:0000256" key="1">
    <source>
        <dbReference type="SAM" id="MobiDB-lite"/>
    </source>
</evidence>
<feature type="region of interest" description="Disordered" evidence="1">
    <location>
        <begin position="218"/>
        <end position="238"/>
    </location>
</feature>